<reference evidence="2 3" key="1">
    <citation type="submission" date="2016-10" db="EMBL/GenBank/DDBJ databases">
        <authorList>
            <person name="de Groot N.N."/>
        </authorList>
    </citation>
    <scope>NUCLEOTIDE SEQUENCE [LARGE SCALE GENOMIC DNA]</scope>
    <source>
        <strain evidence="2 3">CGMCC 1.10267</strain>
    </source>
</reference>
<dbReference type="EMBL" id="FNCS01000003">
    <property type="protein sequence ID" value="SDG48777.1"/>
    <property type="molecule type" value="Genomic_DNA"/>
</dbReference>
<evidence type="ECO:0000313" key="3">
    <source>
        <dbReference type="Proteomes" id="UP000199495"/>
    </source>
</evidence>
<keyword evidence="1" id="KW-0812">Transmembrane</keyword>
<keyword evidence="1" id="KW-0472">Membrane</keyword>
<gene>
    <name evidence="2" type="ORF">SAMN04487974_103164</name>
</gene>
<protein>
    <submittedName>
        <fullName evidence="2">Uncharacterized protein</fullName>
    </submittedName>
</protein>
<dbReference type="Proteomes" id="UP000199495">
    <property type="component" value="Unassembled WGS sequence"/>
</dbReference>
<dbReference type="STRING" id="440168.SAMN04487974_103164"/>
<evidence type="ECO:0000313" key="2">
    <source>
        <dbReference type="EMBL" id="SDG48777.1"/>
    </source>
</evidence>
<sequence length="63" mass="6819">MTYLDPEATRTTINWQQWATWLATAAAIIAIGWFAFVAGTEDGTVQPQVVPEPVLSDPATPAM</sequence>
<accession>A0A1G7UMS6</accession>
<dbReference type="RefSeq" id="WP_090594163.1">
    <property type="nucleotide sequence ID" value="NZ_FNCS01000003.1"/>
</dbReference>
<evidence type="ECO:0000256" key="1">
    <source>
        <dbReference type="SAM" id="Phobius"/>
    </source>
</evidence>
<organism evidence="2 3">
    <name type="scientific">Pelagibacterium luteolum</name>
    <dbReference type="NCBI Taxonomy" id="440168"/>
    <lineage>
        <taxon>Bacteria</taxon>
        <taxon>Pseudomonadati</taxon>
        <taxon>Pseudomonadota</taxon>
        <taxon>Alphaproteobacteria</taxon>
        <taxon>Hyphomicrobiales</taxon>
        <taxon>Devosiaceae</taxon>
        <taxon>Pelagibacterium</taxon>
    </lineage>
</organism>
<dbReference type="AlphaFoldDB" id="A0A1G7UMS6"/>
<proteinExistence type="predicted"/>
<name>A0A1G7UMS6_9HYPH</name>
<keyword evidence="3" id="KW-1185">Reference proteome</keyword>
<feature type="transmembrane region" description="Helical" evidence="1">
    <location>
        <begin position="18"/>
        <end position="38"/>
    </location>
</feature>
<keyword evidence="1" id="KW-1133">Transmembrane helix</keyword>